<name>A0A2A9NE28_9AGAR</name>
<proteinExistence type="predicted"/>
<feature type="region of interest" description="Disordered" evidence="1">
    <location>
        <begin position="1"/>
        <end position="28"/>
    </location>
</feature>
<dbReference type="Proteomes" id="UP000242287">
    <property type="component" value="Unassembled WGS sequence"/>
</dbReference>
<reference evidence="2 3" key="1">
    <citation type="submission" date="2014-02" db="EMBL/GenBank/DDBJ databases">
        <title>Transposable element dynamics among asymbiotic and ectomycorrhizal Amanita fungi.</title>
        <authorList>
            <consortium name="DOE Joint Genome Institute"/>
            <person name="Hess J."/>
            <person name="Skrede I."/>
            <person name="Wolfe B."/>
            <person name="LaButti K."/>
            <person name="Ohm R.A."/>
            <person name="Grigoriev I.V."/>
            <person name="Pringle A."/>
        </authorList>
    </citation>
    <scope>NUCLEOTIDE SEQUENCE [LARGE SCALE GENOMIC DNA]</scope>
    <source>
        <strain evidence="2 3">SKay4041</strain>
    </source>
</reference>
<sequence>MPGTNARFGAEIRGKHPRSRSVGRSSKIQRSVTLEMCAKAKRYYKALTAIGSPVDVPNIYRGVSGCRGTDMVGVGTR</sequence>
<accession>A0A2A9NE28</accession>
<evidence type="ECO:0000256" key="1">
    <source>
        <dbReference type="SAM" id="MobiDB-lite"/>
    </source>
</evidence>
<evidence type="ECO:0000313" key="3">
    <source>
        <dbReference type="Proteomes" id="UP000242287"/>
    </source>
</evidence>
<protein>
    <submittedName>
        <fullName evidence="2">Uncharacterized protein</fullName>
    </submittedName>
</protein>
<evidence type="ECO:0000313" key="2">
    <source>
        <dbReference type="EMBL" id="PFH48879.1"/>
    </source>
</evidence>
<dbReference type="EMBL" id="KZ302047">
    <property type="protein sequence ID" value="PFH48879.1"/>
    <property type="molecule type" value="Genomic_DNA"/>
</dbReference>
<gene>
    <name evidence="2" type="ORF">AMATHDRAFT_64395</name>
</gene>
<organism evidence="2 3">
    <name type="scientific">Amanita thiersii Skay4041</name>
    <dbReference type="NCBI Taxonomy" id="703135"/>
    <lineage>
        <taxon>Eukaryota</taxon>
        <taxon>Fungi</taxon>
        <taxon>Dikarya</taxon>
        <taxon>Basidiomycota</taxon>
        <taxon>Agaricomycotina</taxon>
        <taxon>Agaricomycetes</taxon>
        <taxon>Agaricomycetidae</taxon>
        <taxon>Agaricales</taxon>
        <taxon>Pluteineae</taxon>
        <taxon>Amanitaceae</taxon>
        <taxon>Amanita</taxon>
    </lineage>
</organism>
<dbReference type="AlphaFoldDB" id="A0A2A9NE28"/>
<keyword evidence="3" id="KW-1185">Reference proteome</keyword>